<keyword evidence="7 9" id="KW-0472">Membrane</keyword>
<evidence type="ECO:0000256" key="2">
    <source>
        <dbReference type="ARBA" id="ARBA00022448"/>
    </source>
</evidence>
<feature type="region of interest" description="Disordered" evidence="8">
    <location>
        <begin position="1"/>
        <end position="64"/>
    </location>
</feature>
<evidence type="ECO:0000256" key="9">
    <source>
        <dbReference type="SAM" id="Phobius"/>
    </source>
</evidence>
<dbReference type="PROSITE" id="PS50893">
    <property type="entry name" value="ABC_TRANSPORTER_2"/>
    <property type="match status" value="1"/>
</dbReference>
<evidence type="ECO:0000313" key="11">
    <source>
        <dbReference type="EMBL" id="KAF2072567.1"/>
    </source>
</evidence>
<dbReference type="GO" id="GO:0016020">
    <property type="term" value="C:membrane"/>
    <property type="evidence" value="ECO:0007669"/>
    <property type="project" value="UniProtKB-SubCell"/>
</dbReference>
<accession>A0A8J4PS86</accession>
<dbReference type="PANTHER" id="PTHR48041">
    <property type="entry name" value="ABC TRANSPORTER G FAMILY MEMBER 28"/>
    <property type="match status" value="1"/>
</dbReference>
<dbReference type="InterPro" id="IPR050352">
    <property type="entry name" value="ABCG_transporters"/>
</dbReference>
<feature type="transmembrane region" description="Helical" evidence="9">
    <location>
        <begin position="507"/>
        <end position="528"/>
    </location>
</feature>
<dbReference type="Gene3D" id="3.40.50.300">
    <property type="entry name" value="P-loop containing nucleotide triphosphate hydrolases"/>
    <property type="match status" value="1"/>
</dbReference>
<reference evidence="11" key="1">
    <citation type="submission" date="2020-01" db="EMBL/GenBank/DDBJ databases">
        <title>Development of genomics and gene disruption for Polysphondylium violaceum indicates a role for the polyketide synthase stlB in stalk morphogenesis.</title>
        <authorList>
            <person name="Narita B."/>
            <person name="Kawabe Y."/>
            <person name="Kin K."/>
            <person name="Saito T."/>
            <person name="Gibbs R."/>
            <person name="Kuspa A."/>
            <person name="Muzny D."/>
            <person name="Queller D."/>
            <person name="Richards S."/>
            <person name="Strassman J."/>
            <person name="Sucgang R."/>
            <person name="Worley K."/>
            <person name="Schaap P."/>
        </authorList>
    </citation>
    <scope>NUCLEOTIDE SEQUENCE</scope>
    <source>
        <strain evidence="11">QSvi11</strain>
    </source>
</reference>
<keyword evidence="5" id="KW-0067">ATP-binding</keyword>
<proteinExistence type="predicted"/>
<evidence type="ECO:0000256" key="6">
    <source>
        <dbReference type="ARBA" id="ARBA00022989"/>
    </source>
</evidence>
<evidence type="ECO:0000256" key="8">
    <source>
        <dbReference type="SAM" id="MobiDB-lite"/>
    </source>
</evidence>
<organism evidence="11 12">
    <name type="scientific">Polysphondylium violaceum</name>
    <dbReference type="NCBI Taxonomy" id="133409"/>
    <lineage>
        <taxon>Eukaryota</taxon>
        <taxon>Amoebozoa</taxon>
        <taxon>Evosea</taxon>
        <taxon>Eumycetozoa</taxon>
        <taxon>Dictyostelia</taxon>
        <taxon>Dictyosteliales</taxon>
        <taxon>Dictyosteliaceae</taxon>
        <taxon>Polysphondylium</taxon>
    </lineage>
</organism>
<dbReference type="Pfam" id="PF19055">
    <property type="entry name" value="ABC2_membrane_7"/>
    <property type="match status" value="1"/>
</dbReference>
<comment type="subcellular location">
    <subcellularLocation>
        <location evidence="1">Membrane</location>
        <topology evidence="1">Multi-pass membrane protein</topology>
    </subcellularLocation>
</comment>
<dbReference type="SMART" id="SM00382">
    <property type="entry name" value="AAA"/>
    <property type="match status" value="1"/>
</dbReference>
<keyword evidence="4" id="KW-0547">Nucleotide-binding</keyword>
<feature type="domain" description="ABC transporter" evidence="10">
    <location>
        <begin position="111"/>
        <end position="368"/>
    </location>
</feature>
<dbReference type="InterPro" id="IPR003439">
    <property type="entry name" value="ABC_transporter-like_ATP-bd"/>
</dbReference>
<dbReference type="InterPro" id="IPR027417">
    <property type="entry name" value="P-loop_NTPase"/>
</dbReference>
<keyword evidence="2" id="KW-0813">Transport</keyword>
<evidence type="ECO:0000256" key="7">
    <source>
        <dbReference type="ARBA" id="ARBA00023136"/>
    </source>
</evidence>
<sequence>MDDEQPIPLSPSSGMSSPDLGDEDDELVCGPNAIPLGSIRNRGNSRDEQQHQQQTYYDGDRDHSSMNRIEVPQEVLDACKDLNNAVNEIAISLEENRNLHPITITLDDVCVRLRDTSSVVGKALQKSGLIEPAKQGKKKVLLNNINAAIKPGQVCAILGGSGSGKTTLLNTISGRYSRAEIKVTGGIKFNNLKPSPQLIRRAVGYVMQKDFLLPNLTVRESLQYSALLRLPDSVSKAEKMLRVENIIKELNLKDCADTRVGGVGQRGISGGEKRRLSVGCQLLTDPAVMFLDEPTSGLDSFTSFQVIQTLSFIARQNRTVICTIHQPRSDIFKLFDQVMLLSKGQLVYLGPATEMVNHFSRLNFVCPKLENPADYFIDICSIDYRNQALENASFDRLGVLVQGYHASKTYTDLKEQLSTANLSISASQDANDDDQLAIQLSSTELRSSKPFYISIPIITGRSYKNALRDVATSITRVSQVVSFGIMMALCFLRISYDQYGVQNRTGFLYESLSMIFIALLNCVALFPTERNLFYRERNDGLYSTLSFFISYLFVEVPFNIFGSLGYACVTYFALGLKHEAGSFFVFTLVIFTLLFAGESVGLLVCSLFYDVGIATTIANVLLSLFTILAGFFRPTASLPHVLRYFNYILPTKWAAEIISVNELRGATFTCPGSQSLDGNGTICPISTGEQVLETYSWQDVNMTHSILIMVSLAIAYRIVVYLVLKFNRKNVVL</sequence>
<dbReference type="PANTHER" id="PTHR48041:SF139">
    <property type="entry name" value="PROTEIN SCARLET"/>
    <property type="match status" value="1"/>
</dbReference>
<dbReference type="InterPro" id="IPR013525">
    <property type="entry name" value="ABC2_TM"/>
</dbReference>
<dbReference type="GO" id="GO:0016887">
    <property type="term" value="F:ATP hydrolysis activity"/>
    <property type="evidence" value="ECO:0007669"/>
    <property type="project" value="InterPro"/>
</dbReference>
<dbReference type="Proteomes" id="UP000695562">
    <property type="component" value="Unassembled WGS sequence"/>
</dbReference>
<evidence type="ECO:0000256" key="4">
    <source>
        <dbReference type="ARBA" id="ARBA00022741"/>
    </source>
</evidence>
<evidence type="ECO:0000256" key="1">
    <source>
        <dbReference type="ARBA" id="ARBA00004141"/>
    </source>
</evidence>
<comment type="caution">
    <text evidence="11">The sequence shown here is derived from an EMBL/GenBank/DDBJ whole genome shotgun (WGS) entry which is preliminary data.</text>
</comment>
<dbReference type="OrthoDB" id="66620at2759"/>
<dbReference type="AlphaFoldDB" id="A0A8J4PS86"/>
<dbReference type="GO" id="GO:0140359">
    <property type="term" value="F:ABC-type transporter activity"/>
    <property type="evidence" value="ECO:0007669"/>
    <property type="project" value="InterPro"/>
</dbReference>
<feature type="transmembrane region" description="Helical" evidence="9">
    <location>
        <begin position="548"/>
        <end position="574"/>
    </location>
</feature>
<dbReference type="EMBL" id="AJWJ01000268">
    <property type="protein sequence ID" value="KAF2072567.1"/>
    <property type="molecule type" value="Genomic_DNA"/>
</dbReference>
<dbReference type="Pfam" id="PF01061">
    <property type="entry name" value="ABC2_membrane"/>
    <property type="match status" value="1"/>
</dbReference>
<evidence type="ECO:0000256" key="5">
    <source>
        <dbReference type="ARBA" id="ARBA00022840"/>
    </source>
</evidence>
<evidence type="ECO:0000259" key="10">
    <source>
        <dbReference type="PROSITE" id="PS50893"/>
    </source>
</evidence>
<feature type="transmembrane region" description="Helical" evidence="9">
    <location>
        <begin position="583"/>
        <end position="609"/>
    </location>
</feature>
<evidence type="ECO:0000313" key="12">
    <source>
        <dbReference type="Proteomes" id="UP000695562"/>
    </source>
</evidence>
<dbReference type="SUPFAM" id="SSF52540">
    <property type="entry name" value="P-loop containing nucleoside triphosphate hydrolases"/>
    <property type="match status" value="1"/>
</dbReference>
<dbReference type="InterPro" id="IPR043926">
    <property type="entry name" value="ABCG_dom"/>
</dbReference>
<dbReference type="PROSITE" id="PS00211">
    <property type="entry name" value="ABC_TRANSPORTER_1"/>
    <property type="match status" value="1"/>
</dbReference>
<feature type="transmembrane region" description="Helical" evidence="9">
    <location>
        <begin position="615"/>
        <end position="632"/>
    </location>
</feature>
<keyword evidence="6 9" id="KW-1133">Transmembrane helix</keyword>
<dbReference type="GO" id="GO:0005524">
    <property type="term" value="F:ATP binding"/>
    <property type="evidence" value="ECO:0007669"/>
    <property type="project" value="UniProtKB-KW"/>
</dbReference>
<dbReference type="InterPro" id="IPR003593">
    <property type="entry name" value="AAA+_ATPase"/>
</dbReference>
<gene>
    <name evidence="11" type="ORF">CYY_006116</name>
</gene>
<name>A0A8J4PS86_9MYCE</name>
<keyword evidence="12" id="KW-1185">Reference proteome</keyword>
<dbReference type="GO" id="GO:0030587">
    <property type="term" value="P:sorocarp development"/>
    <property type="evidence" value="ECO:0007669"/>
    <property type="project" value="UniProtKB-ARBA"/>
</dbReference>
<feature type="transmembrane region" description="Helical" evidence="9">
    <location>
        <begin position="706"/>
        <end position="724"/>
    </location>
</feature>
<protein>
    <recommendedName>
        <fullName evidence="10">ABC transporter domain-containing protein</fullName>
    </recommendedName>
</protein>
<keyword evidence="3 9" id="KW-0812">Transmembrane</keyword>
<dbReference type="Pfam" id="PF00005">
    <property type="entry name" value="ABC_tran"/>
    <property type="match status" value="1"/>
</dbReference>
<evidence type="ECO:0000256" key="3">
    <source>
        <dbReference type="ARBA" id="ARBA00022692"/>
    </source>
</evidence>
<dbReference type="InterPro" id="IPR017871">
    <property type="entry name" value="ABC_transporter-like_CS"/>
</dbReference>